<dbReference type="AlphaFoldDB" id="A0A813JEY6"/>
<feature type="non-terminal residue" evidence="2">
    <location>
        <position position="1"/>
    </location>
</feature>
<sequence>PLQIQQPPQQSLQIQQSLQNELPPQMEQSPQIQQPSQIEQSPQILQSLQIHQPQRQHAAQGVVIRPRVNWAVARDEAHAELQHRSNPSIEQQQHEEDPKHALQRRLQQAWGRPVWPNEVQGSA</sequence>
<gene>
    <name evidence="2" type="ORF">PGLA2088_LOCUS20789</name>
</gene>
<dbReference type="EMBL" id="CAJNNW010025685">
    <property type="protein sequence ID" value="CAE8678409.1"/>
    <property type="molecule type" value="Genomic_DNA"/>
</dbReference>
<organism evidence="2 3">
    <name type="scientific">Polarella glacialis</name>
    <name type="common">Dinoflagellate</name>
    <dbReference type="NCBI Taxonomy" id="89957"/>
    <lineage>
        <taxon>Eukaryota</taxon>
        <taxon>Sar</taxon>
        <taxon>Alveolata</taxon>
        <taxon>Dinophyceae</taxon>
        <taxon>Suessiales</taxon>
        <taxon>Suessiaceae</taxon>
        <taxon>Polarella</taxon>
    </lineage>
</organism>
<evidence type="ECO:0000313" key="3">
    <source>
        <dbReference type="Proteomes" id="UP000626109"/>
    </source>
</evidence>
<evidence type="ECO:0000256" key="1">
    <source>
        <dbReference type="SAM" id="MobiDB-lite"/>
    </source>
</evidence>
<protein>
    <submittedName>
        <fullName evidence="2">Uncharacterized protein</fullName>
    </submittedName>
</protein>
<evidence type="ECO:0000313" key="2">
    <source>
        <dbReference type="EMBL" id="CAE8678409.1"/>
    </source>
</evidence>
<dbReference type="Proteomes" id="UP000626109">
    <property type="component" value="Unassembled WGS sequence"/>
</dbReference>
<comment type="caution">
    <text evidence="2">The sequence shown here is derived from an EMBL/GenBank/DDBJ whole genome shotgun (WGS) entry which is preliminary data.</text>
</comment>
<feature type="region of interest" description="Disordered" evidence="1">
    <location>
        <begin position="1"/>
        <end position="42"/>
    </location>
</feature>
<proteinExistence type="predicted"/>
<name>A0A813JEY6_POLGL</name>
<reference evidence="2" key="1">
    <citation type="submission" date="2021-02" db="EMBL/GenBank/DDBJ databases">
        <authorList>
            <person name="Dougan E. K."/>
            <person name="Rhodes N."/>
            <person name="Thang M."/>
            <person name="Chan C."/>
        </authorList>
    </citation>
    <scope>NUCLEOTIDE SEQUENCE</scope>
</reference>
<feature type="region of interest" description="Disordered" evidence="1">
    <location>
        <begin position="77"/>
        <end position="123"/>
    </location>
</feature>
<accession>A0A813JEY6</accession>